<proteinExistence type="predicted"/>
<feature type="transmembrane region" description="Helical" evidence="1">
    <location>
        <begin position="198"/>
        <end position="216"/>
    </location>
</feature>
<protein>
    <submittedName>
        <fullName evidence="2">DUF1275 domain-containing protein</fullName>
    </submittedName>
</protein>
<sequence length="258" mass="27777">MPNNLYLRLAARERDRRTNVALGTILAAVAGAINAGGFLAVHRYTSHMTGIVSEIADSLVLGQMAYAMAGLSSLIAFMLGAATTAALVNWARRQDLHSEYAIALLVEALLLVLFGLLGANLELLVDVFVPSTVLLLCFLMGLQNAMITKVSKAEIRTTHLTGVVTDLGIEIGRMLYWNRPEPGQSLPPVQADRSKVKLLCLILTGFFLGGLVGAWAFSHIGFAATLPIAVLLVALALPPLWRDLLRLMPGHHGTRHLP</sequence>
<name>A0A4Q9H172_9BURK</name>
<evidence type="ECO:0000313" key="3">
    <source>
        <dbReference type="Proteomes" id="UP000292120"/>
    </source>
</evidence>
<dbReference type="RefSeq" id="WP_130965836.1">
    <property type="nucleotide sequence ID" value="NZ_SIXI01000001.1"/>
</dbReference>
<dbReference type="PANTHER" id="PTHR37314:SF4">
    <property type="entry name" value="UPF0700 TRANSMEMBRANE PROTEIN YOAK"/>
    <property type="match status" value="1"/>
</dbReference>
<feature type="transmembrane region" description="Helical" evidence="1">
    <location>
        <begin position="20"/>
        <end position="44"/>
    </location>
</feature>
<feature type="transmembrane region" description="Helical" evidence="1">
    <location>
        <begin position="64"/>
        <end position="88"/>
    </location>
</feature>
<dbReference type="InterPro" id="IPR010699">
    <property type="entry name" value="DUF1275"/>
</dbReference>
<dbReference type="OrthoDB" id="270162at2"/>
<organism evidence="2 3">
    <name type="scientific">Aquabacterium lacunae</name>
    <dbReference type="NCBI Taxonomy" id="2528630"/>
    <lineage>
        <taxon>Bacteria</taxon>
        <taxon>Pseudomonadati</taxon>
        <taxon>Pseudomonadota</taxon>
        <taxon>Betaproteobacteria</taxon>
        <taxon>Burkholderiales</taxon>
        <taxon>Aquabacterium</taxon>
    </lineage>
</organism>
<dbReference type="EMBL" id="SIXI01000001">
    <property type="protein sequence ID" value="TBO33889.1"/>
    <property type="molecule type" value="Genomic_DNA"/>
</dbReference>
<gene>
    <name evidence="2" type="ORF">EYS42_00050</name>
</gene>
<evidence type="ECO:0000256" key="1">
    <source>
        <dbReference type="SAM" id="Phobius"/>
    </source>
</evidence>
<reference evidence="2 3" key="1">
    <citation type="submission" date="2019-02" db="EMBL/GenBank/DDBJ databases">
        <title>Aquabacterium sp. strain KMB7.</title>
        <authorList>
            <person name="Chen W.-M."/>
        </authorList>
    </citation>
    <scope>NUCLEOTIDE SEQUENCE [LARGE SCALE GENOMIC DNA]</scope>
    <source>
        <strain evidence="2 3">KMB7</strain>
    </source>
</reference>
<dbReference type="PANTHER" id="PTHR37314">
    <property type="entry name" value="SLR0142 PROTEIN"/>
    <property type="match status" value="1"/>
</dbReference>
<keyword evidence="1" id="KW-0812">Transmembrane</keyword>
<dbReference type="AlphaFoldDB" id="A0A4Q9H172"/>
<dbReference type="Pfam" id="PF06912">
    <property type="entry name" value="DUF1275"/>
    <property type="match status" value="1"/>
</dbReference>
<dbReference type="Proteomes" id="UP000292120">
    <property type="component" value="Unassembled WGS sequence"/>
</dbReference>
<keyword evidence="3" id="KW-1185">Reference proteome</keyword>
<comment type="caution">
    <text evidence="2">The sequence shown here is derived from an EMBL/GenBank/DDBJ whole genome shotgun (WGS) entry which is preliminary data.</text>
</comment>
<feature type="transmembrane region" description="Helical" evidence="1">
    <location>
        <begin position="100"/>
        <end position="121"/>
    </location>
</feature>
<evidence type="ECO:0000313" key="2">
    <source>
        <dbReference type="EMBL" id="TBO33889.1"/>
    </source>
</evidence>
<keyword evidence="1" id="KW-0472">Membrane</keyword>
<feature type="transmembrane region" description="Helical" evidence="1">
    <location>
        <begin position="127"/>
        <end position="147"/>
    </location>
</feature>
<keyword evidence="1" id="KW-1133">Transmembrane helix</keyword>
<feature type="transmembrane region" description="Helical" evidence="1">
    <location>
        <begin position="222"/>
        <end position="241"/>
    </location>
</feature>
<accession>A0A4Q9H172</accession>